<evidence type="ECO:0000313" key="4">
    <source>
        <dbReference type="Proteomes" id="UP000663400"/>
    </source>
</evidence>
<dbReference type="InterPro" id="IPR000551">
    <property type="entry name" value="MerR-type_HTH_dom"/>
</dbReference>
<proteinExistence type="predicted"/>
<dbReference type="InterPro" id="IPR009061">
    <property type="entry name" value="DNA-bd_dom_put_sf"/>
</dbReference>
<dbReference type="PANTHER" id="PTHR30204:SF97">
    <property type="entry name" value="MERR FAMILY REGULATORY PROTEIN"/>
    <property type="match status" value="1"/>
</dbReference>
<dbReference type="InterPro" id="IPR047057">
    <property type="entry name" value="MerR_fam"/>
</dbReference>
<dbReference type="Gene3D" id="1.10.1660.10">
    <property type="match status" value="1"/>
</dbReference>
<organism evidence="3 4">
    <name type="scientific">Lysobacter arenosi</name>
    <dbReference type="NCBI Taxonomy" id="2795387"/>
    <lineage>
        <taxon>Bacteria</taxon>
        <taxon>Pseudomonadati</taxon>
        <taxon>Pseudomonadota</taxon>
        <taxon>Gammaproteobacteria</taxon>
        <taxon>Lysobacterales</taxon>
        <taxon>Lysobacteraceae</taxon>
        <taxon>Lysobacter</taxon>
    </lineage>
</organism>
<dbReference type="CDD" id="cd00592">
    <property type="entry name" value="HTH_MerR-like"/>
    <property type="match status" value="1"/>
</dbReference>
<keyword evidence="4" id="KW-1185">Reference proteome</keyword>
<keyword evidence="1" id="KW-0238">DNA-binding</keyword>
<reference evidence="3 4" key="1">
    <citation type="submission" date="2021-02" db="EMBL/GenBank/DDBJ databases">
        <title>Lysobacter arenosi sp. nov., isolated from soil of gangwondo yeongwol, south Korea.</title>
        <authorList>
            <person name="Kim K.R."/>
            <person name="Kim K.H."/>
            <person name="Jeon C.O."/>
        </authorList>
    </citation>
    <scope>NUCLEOTIDE SEQUENCE [LARGE SCALE GENOMIC DNA]</scope>
    <source>
        <strain evidence="3 4">R7</strain>
    </source>
</reference>
<protein>
    <submittedName>
        <fullName evidence="3">MerR family transcriptional regulator</fullName>
    </submittedName>
</protein>
<dbReference type="PROSITE" id="PS50937">
    <property type="entry name" value="HTH_MERR_2"/>
    <property type="match status" value="1"/>
</dbReference>
<feature type="domain" description="HTH merR-type" evidence="2">
    <location>
        <begin position="1"/>
        <end position="72"/>
    </location>
</feature>
<dbReference type="RefSeq" id="WP_200607273.1">
    <property type="nucleotide sequence ID" value="NZ_CP071517.1"/>
</dbReference>
<evidence type="ECO:0000313" key="3">
    <source>
        <dbReference type="EMBL" id="QSX73878.1"/>
    </source>
</evidence>
<sequence length="135" mass="14957">MLISEFSKVSGLSRDTIRFYVQLGLFKPARGVRGGRNAYQEFTQDDLKAAKTVRAGQSLGLSLKDIAQLESERRERGIGNERRLEILHKQLKLLEQRKAKLDQATAFVAAKIGWLSAGGTGSRPAFGSFECRDDG</sequence>
<dbReference type="EMBL" id="CP071517">
    <property type="protein sequence ID" value="QSX73878.1"/>
    <property type="molecule type" value="Genomic_DNA"/>
</dbReference>
<gene>
    <name evidence="3" type="ORF">HIV01_011615</name>
</gene>
<evidence type="ECO:0000259" key="2">
    <source>
        <dbReference type="PROSITE" id="PS50937"/>
    </source>
</evidence>
<accession>A0ABX7R6Y8</accession>
<dbReference type="Proteomes" id="UP000663400">
    <property type="component" value="Chromosome"/>
</dbReference>
<name>A0ABX7R6Y8_9GAMM</name>
<dbReference type="SMART" id="SM00422">
    <property type="entry name" value="HTH_MERR"/>
    <property type="match status" value="1"/>
</dbReference>
<dbReference type="Pfam" id="PF13411">
    <property type="entry name" value="MerR_1"/>
    <property type="match status" value="1"/>
</dbReference>
<dbReference type="PANTHER" id="PTHR30204">
    <property type="entry name" value="REDOX-CYCLING DRUG-SENSING TRANSCRIPTIONAL ACTIVATOR SOXR"/>
    <property type="match status" value="1"/>
</dbReference>
<evidence type="ECO:0000256" key="1">
    <source>
        <dbReference type="ARBA" id="ARBA00023125"/>
    </source>
</evidence>
<dbReference type="SUPFAM" id="SSF46955">
    <property type="entry name" value="Putative DNA-binding domain"/>
    <property type="match status" value="1"/>
</dbReference>